<reference evidence="1" key="1">
    <citation type="submission" date="2020-07" db="EMBL/GenBank/DDBJ databases">
        <title>Clarias magur genome sequencing, assembly and annotation.</title>
        <authorList>
            <person name="Kushwaha B."/>
            <person name="Kumar R."/>
            <person name="Das P."/>
            <person name="Joshi C.G."/>
            <person name="Kumar D."/>
            <person name="Nagpure N.S."/>
            <person name="Pandey M."/>
            <person name="Agarwal S."/>
            <person name="Srivastava S."/>
            <person name="Singh M."/>
            <person name="Sahoo L."/>
            <person name="Jayasankar P."/>
            <person name="Meher P.K."/>
            <person name="Koringa P.G."/>
            <person name="Iquebal M.A."/>
            <person name="Das S.P."/>
            <person name="Bit A."/>
            <person name="Patnaik S."/>
            <person name="Patel N."/>
            <person name="Shah T.M."/>
            <person name="Hinsu A."/>
            <person name="Jena J.K."/>
        </authorList>
    </citation>
    <scope>NUCLEOTIDE SEQUENCE</scope>
    <source>
        <strain evidence="1">CIFAMagur01</strain>
        <tissue evidence="1">Testis</tissue>
    </source>
</reference>
<dbReference type="AlphaFoldDB" id="A0A8J4UHB3"/>
<name>A0A8J4UHB3_CLAMG</name>
<organism evidence="1 2">
    <name type="scientific">Clarias magur</name>
    <name type="common">Asian catfish</name>
    <name type="synonym">Macropteronotus magur</name>
    <dbReference type="NCBI Taxonomy" id="1594786"/>
    <lineage>
        <taxon>Eukaryota</taxon>
        <taxon>Metazoa</taxon>
        <taxon>Chordata</taxon>
        <taxon>Craniata</taxon>
        <taxon>Vertebrata</taxon>
        <taxon>Euteleostomi</taxon>
        <taxon>Actinopterygii</taxon>
        <taxon>Neopterygii</taxon>
        <taxon>Teleostei</taxon>
        <taxon>Ostariophysi</taxon>
        <taxon>Siluriformes</taxon>
        <taxon>Clariidae</taxon>
        <taxon>Clarias</taxon>
    </lineage>
</organism>
<sequence>GQSAAALSILHLAQPCHALDKLSQLCSKATQAPRGQTVEGWAAAWGRPRVRPLTPLNEHIQSLHHRDEGNAAGSD</sequence>
<feature type="non-terminal residue" evidence="1">
    <location>
        <position position="75"/>
    </location>
</feature>
<accession>A0A8J4UHB3</accession>
<dbReference type="EMBL" id="QNUK01000013">
    <property type="protein sequence ID" value="KAF5908408.1"/>
    <property type="molecule type" value="Genomic_DNA"/>
</dbReference>
<gene>
    <name evidence="1" type="ORF">DAT39_001863</name>
</gene>
<feature type="non-terminal residue" evidence="1">
    <location>
        <position position="1"/>
    </location>
</feature>
<proteinExistence type="predicted"/>
<evidence type="ECO:0000313" key="1">
    <source>
        <dbReference type="EMBL" id="KAF5908408.1"/>
    </source>
</evidence>
<dbReference type="Proteomes" id="UP000727407">
    <property type="component" value="Unassembled WGS sequence"/>
</dbReference>
<evidence type="ECO:0000313" key="2">
    <source>
        <dbReference type="Proteomes" id="UP000727407"/>
    </source>
</evidence>
<keyword evidence="2" id="KW-1185">Reference proteome</keyword>
<comment type="caution">
    <text evidence="1">The sequence shown here is derived from an EMBL/GenBank/DDBJ whole genome shotgun (WGS) entry which is preliminary data.</text>
</comment>
<protein>
    <submittedName>
        <fullName evidence="1">Uncharacterized protein</fullName>
    </submittedName>
</protein>